<keyword evidence="2" id="KW-1185">Reference proteome</keyword>
<dbReference type="RefSeq" id="WP_205307289.1">
    <property type="nucleotide sequence ID" value="NZ_BAAAVF010000004.1"/>
</dbReference>
<proteinExistence type="predicted"/>
<accession>A0ABS2LFZ9</accession>
<organism evidence="1 2">
    <name type="scientific">Oerskovia jenensis</name>
    <dbReference type="NCBI Taxonomy" id="162169"/>
    <lineage>
        <taxon>Bacteria</taxon>
        <taxon>Bacillati</taxon>
        <taxon>Actinomycetota</taxon>
        <taxon>Actinomycetes</taxon>
        <taxon>Micrococcales</taxon>
        <taxon>Cellulomonadaceae</taxon>
        <taxon>Oerskovia</taxon>
    </lineage>
</organism>
<protein>
    <submittedName>
        <fullName evidence="1">Uncharacterized protein</fullName>
    </submittedName>
</protein>
<evidence type="ECO:0000313" key="2">
    <source>
        <dbReference type="Proteomes" id="UP000698059"/>
    </source>
</evidence>
<sequence>MTTPPVDAVRSPLDLWTSLVLSVEEDTCEVWKDGVVSRVRFAPIFPGPRVERVSPGHLVAIAPGSDGAGVVVWRWYDAVVLGPTGDDSVRLWEPAHGEVVARGRVGYQAQDPGSRAWASAGLPGADWWVAGPAGAPAPGIVDLDEVARFYTEHSLWAAALDVIP</sequence>
<name>A0ABS2LFZ9_9CELL</name>
<evidence type="ECO:0000313" key="1">
    <source>
        <dbReference type="EMBL" id="MBM7479346.1"/>
    </source>
</evidence>
<comment type="caution">
    <text evidence="1">The sequence shown here is derived from an EMBL/GenBank/DDBJ whole genome shotgun (WGS) entry which is preliminary data.</text>
</comment>
<reference evidence="1 2" key="1">
    <citation type="submission" date="2021-01" db="EMBL/GenBank/DDBJ databases">
        <title>Sequencing the genomes of 1000 actinobacteria strains.</title>
        <authorList>
            <person name="Klenk H.-P."/>
        </authorList>
    </citation>
    <scope>NUCLEOTIDE SEQUENCE [LARGE SCALE GENOMIC DNA]</scope>
    <source>
        <strain evidence="1 2">DSM 46000</strain>
    </source>
</reference>
<gene>
    <name evidence="1" type="ORF">JOD49_002266</name>
</gene>
<dbReference type="Proteomes" id="UP000698059">
    <property type="component" value="Unassembled WGS sequence"/>
</dbReference>
<dbReference type="EMBL" id="JAFBBO010000001">
    <property type="protein sequence ID" value="MBM7479346.1"/>
    <property type="molecule type" value="Genomic_DNA"/>
</dbReference>